<proteinExistence type="inferred from homology"/>
<keyword evidence="5" id="KW-0846">Cobalamin</keyword>
<sequence length="608" mass="67952">MALIETSLIWVAYAVCLGILFVISGIFVFVYQKPSERSFGVTVVCFVTVLALLATLLLLPVDIALVSSTTSTRWGRKKDWVTPDEVDSIIYQLKIVYYFLYSLDAVLCLLVVPFTYFFYEEYDEVASEEGTQTVLSRIWSAFKYTIAFILLCVILFLVGFFLPVAKQAKEDHRDLDYFKDLLTQNRECNAPIEAAANTGIDGERALSFAVGILITIGTVLYCLYTAPGLALLPLTLIKTAPRVSAPQLAATTSSQLEINRERQRQLEGRNEGREGGLDTRDRRELDALVREERTLVRRERLAAENAGQDQNILIRIWLKTEAVFRPLKLIGGLLLLAVNLLIFASMVITCVDKLKNSVCKRHCGYLLGATEILQPINEIMTLASKAFPVDYIIFLVITLIFFCSSVVGLATIGIRFLWVVLFKIRKGHTTPNAMLMATVLLTLIALALNYVLAIIVAPQYAMFGPQTYCDRPAHHSDEQPDCTNHQSAVKPCSERAENPVAKMVCTPSVGTTFLNRISVGFPYLGVINFWAQFAFFGIFLVVFLVMLFRVPKLDEEQLDDDLREQEEEGLLASTGRRFGATWQDITGRAKGVKRADYGATSSARNDDS</sequence>
<evidence type="ECO:0000256" key="3">
    <source>
        <dbReference type="ARBA" id="ARBA00017088"/>
    </source>
</evidence>
<comment type="similarity">
    <text evidence="2">Belongs to the LIMR family. LMBRD1 subfamily.</text>
</comment>
<feature type="transmembrane region" description="Helical" evidence="13">
    <location>
        <begin position="12"/>
        <end position="31"/>
    </location>
</feature>
<feature type="transmembrane region" description="Helical" evidence="13">
    <location>
        <begin position="140"/>
        <end position="162"/>
    </location>
</feature>
<feature type="transmembrane region" description="Helical" evidence="13">
    <location>
        <begin position="529"/>
        <end position="548"/>
    </location>
</feature>
<evidence type="ECO:0000256" key="1">
    <source>
        <dbReference type="ARBA" id="ARBA00004155"/>
    </source>
</evidence>
<keyword evidence="6 13" id="KW-0812">Transmembrane</keyword>
<feature type="transmembrane region" description="Helical" evidence="13">
    <location>
        <begin position="38"/>
        <end position="59"/>
    </location>
</feature>
<evidence type="ECO:0000313" key="15">
    <source>
        <dbReference type="Proteomes" id="UP000503462"/>
    </source>
</evidence>
<dbReference type="GO" id="GO:0005774">
    <property type="term" value="C:vacuolar membrane"/>
    <property type="evidence" value="ECO:0007669"/>
    <property type="project" value="TreeGrafter"/>
</dbReference>
<keyword evidence="10" id="KW-0170">Cobalt</keyword>
<evidence type="ECO:0000256" key="6">
    <source>
        <dbReference type="ARBA" id="ARBA00022692"/>
    </source>
</evidence>
<feature type="region of interest" description="Disordered" evidence="12">
    <location>
        <begin position="259"/>
        <end position="279"/>
    </location>
</feature>
<evidence type="ECO:0000256" key="5">
    <source>
        <dbReference type="ARBA" id="ARBA00022628"/>
    </source>
</evidence>
<dbReference type="Proteomes" id="UP000503462">
    <property type="component" value="Chromosome 1"/>
</dbReference>
<evidence type="ECO:0000256" key="12">
    <source>
        <dbReference type="SAM" id="MobiDB-lite"/>
    </source>
</evidence>
<gene>
    <name evidence="14" type="ORF">AMS68_001335</name>
</gene>
<dbReference type="InterPro" id="IPR050854">
    <property type="entry name" value="LMBD1_LysCbl_Transport"/>
</dbReference>
<dbReference type="AlphaFoldDB" id="A0A6H0XMG8"/>
<evidence type="ECO:0000313" key="14">
    <source>
        <dbReference type="EMBL" id="QIW95817.1"/>
    </source>
</evidence>
<dbReference type="PANTHER" id="PTHR16130:SF2">
    <property type="entry name" value="LYSOSOMAL COBALAMIN TRANSPORT ESCORT PROTEIN LMBD1"/>
    <property type="match status" value="1"/>
</dbReference>
<dbReference type="OrthoDB" id="73273at2759"/>
<evidence type="ECO:0000256" key="2">
    <source>
        <dbReference type="ARBA" id="ARBA00009901"/>
    </source>
</evidence>
<accession>A0A6H0XMG8</accession>
<evidence type="ECO:0000256" key="8">
    <source>
        <dbReference type="ARBA" id="ARBA00023136"/>
    </source>
</evidence>
<dbReference type="GO" id="GO:0072665">
    <property type="term" value="P:protein localization to vacuole"/>
    <property type="evidence" value="ECO:0007669"/>
    <property type="project" value="TreeGrafter"/>
</dbReference>
<comment type="subcellular location">
    <subcellularLocation>
        <location evidence="1">Lysosome membrane</location>
        <topology evidence="1">Multi-pass membrane protein</topology>
    </subcellularLocation>
</comment>
<organism evidence="14 15">
    <name type="scientific">Peltaster fructicola</name>
    <dbReference type="NCBI Taxonomy" id="286661"/>
    <lineage>
        <taxon>Eukaryota</taxon>
        <taxon>Fungi</taxon>
        <taxon>Dikarya</taxon>
        <taxon>Ascomycota</taxon>
        <taxon>Pezizomycotina</taxon>
        <taxon>Dothideomycetes</taxon>
        <taxon>Dothideomycetes incertae sedis</taxon>
        <taxon>Peltaster</taxon>
    </lineage>
</organism>
<evidence type="ECO:0000256" key="13">
    <source>
        <dbReference type="SAM" id="Phobius"/>
    </source>
</evidence>
<feature type="transmembrane region" description="Helical" evidence="13">
    <location>
        <begin position="391"/>
        <end position="421"/>
    </location>
</feature>
<feature type="compositionally biased region" description="Polar residues" evidence="12">
    <location>
        <begin position="599"/>
        <end position="608"/>
    </location>
</feature>
<evidence type="ECO:0000256" key="7">
    <source>
        <dbReference type="ARBA" id="ARBA00022989"/>
    </source>
</evidence>
<dbReference type="PANTHER" id="PTHR16130">
    <property type="entry name" value="LYSOSOMAL COBALAMIN TRANSPORTER-RELATED"/>
    <property type="match status" value="1"/>
</dbReference>
<feature type="transmembrane region" description="Helical" evidence="13">
    <location>
        <begin position="329"/>
        <end position="348"/>
    </location>
</feature>
<feature type="transmembrane region" description="Helical" evidence="13">
    <location>
        <begin position="95"/>
        <end position="119"/>
    </location>
</feature>
<feature type="transmembrane region" description="Helical" evidence="13">
    <location>
        <begin position="208"/>
        <end position="232"/>
    </location>
</feature>
<dbReference type="EMBL" id="CP051139">
    <property type="protein sequence ID" value="QIW95817.1"/>
    <property type="molecule type" value="Genomic_DNA"/>
</dbReference>
<keyword evidence="4" id="KW-0813">Transport</keyword>
<reference evidence="14 15" key="1">
    <citation type="journal article" date="2016" name="Sci. Rep.">
        <title>Peltaster fructicola genome reveals evolution from an invasive phytopathogen to an ectophytic parasite.</title>
        <authorList>
            <person name="Xu C."/>
            <person name="Chen H."/>
            <person name="Gleason M.L."/>
            <person name="Xu J.R."/>
            <person name="Liu H."/>
            <person name="Zhang R."/>
            <person name="Sun G."/>
        </authorList>
    </citation>
    <scope>NUCLEOTIDE SEQUENCE [LARGE SCALE GENOMIC DNA]</scope>
    <source>
        <strain evidence="14 15">LNHT1506</strain>
    </source>
</reference>
<keyword evidence="8 13" id="KW-0472">Membrane</keyword>
<keyword evidence="9" id="KW-0458">Lysosome</keyword>
<evidence type="ECO:0000256" key="10">
    <source>
        <dbReference type="ARBA" id="ARBA00023285"/>
    </source>
</evidence>
<protein>
    <recommendedName>
        <fullName evidence="3">Probable lysosomal cobalamin transporter</fullName>
    </recommendedName>
</protein>
<comment type="function">
    <text evidence="11">Probable lysosomal cobalamin transporter. Required to export cobalamin from lysosomes allowing its conversion to cofactors.</text>
</comment>
<evidence type="ECO:0000256" key="11">
    <source>
        <dbReference type="ARBA" id="ARBA00025515"/>
    </source>
</evidence>
<evidence type="ECO:0000256" key="4">
    <source>
        <dbReference type="ARBA" id="ARBA00022448"/>
    </source>
</evidence>
<keyword evidence="7 13" id="KW-1133">Transmembrane helix</keyword>
<keyword evidence="15" id="KW-1185">Reference proteome</keyword>
<dbReference type="GO" id="GO:0031419">
    <property type="term" value="F:cobalamin binding"/>
    <property type="evidence" value="ECO:0007669"/>
    <property type="project" value="UniProtKB-KW"/>
</dbReference>
<feature type="region of interest" description="Disordered" evidence="12">
    <location>
        <begin position="589"/>
        <end position="608"/>
    </location>
</feature>
<dbReference type="InterPro" id="IPR006876">
    <property type="entry name" value="LMBR1-like_membr_prot"/>
</dbReference>
<name>A0A6H0XMG8_9PEZI</name>
<feature type="transmembrane region" description="Helical" evidence="13">
    <location>
        <begin position="433"/>
        <end position="457"/>
    </location>
</feature>
<dbReference type="Pfam" id="PF04791">
    <property type="entry name" value="LMBR1"/>
    <property type="match status" value="1"/>
</dbReference>
<evidence type="ECO:0000256" key="9">
    <source>
        <dbReference type="ARBA" id="ARBA00023228"/>
    </source>
</evidence>